<dbReference type="Proteomes" id="UP000011115">
    <property type="component" value="Unassembled WGS sequence"/>
</dbReference>
<dbReference type="HOGENOM" id="CLU_029307_1_4_1"/>
<proteinExistence type="predicted"/>
<sequence>MPSMGTCTQLVDLPNRSTWYSAVVGYDTYVPKWIREFYDAYVKALPKKINGTIWKPLDEVEVWGKMVQCHAGEMAEDARIEKKDLNIVARYWFGLISNNIMTSQNESILKNLKVVLVVTIITEEINVGTIIADEIFLQARQEQTSLPFPVIITQPCEREEVPFWEKSDVMITTISSSDIKRIVAEYL</sequence>
<evidence type="ECO:0000259" key="1">
    <source>
        <dbReference type="Pfam" id="PF20167"/>
    </source>
</evidence>
<dbReference type="InParanoid" id="M1DNZ6"/>
<accession>M1DNZ6</accession>
<protein>
    <recommendedName>
        <fullName evidence="1">Putative plant transposon protein domain-containing protein</fullName>
    </recommendedName>
</protein>
<dbReference type="Gramene" id="PGSC0003DMT400092046">
    <property type="protein sequence ID" value="PGSC0003DMT400092046"/>
    <property type="gene ID" value="PGSC0003DMG400041617"/>
</dbReference>
<dbReference type="EnsemblPlants" id="PGSC0003DMT400092046">
    <property type="protein sequence ID" value="PGSC0003DMT400092046"/>
    <property type="gene ID" value="PGSC0003DMG400041617"/>
</dbReference>
<keyword evidence="3" id="KW-1185">Reference proteome</keyword>
<organism evidence="2 3">
    <name type="scientific">Solanum tuberosum</name>
    <name type="common">Potato</name>
    <dbReference type="NCBI Taxonomy" id="4113"/>
    <lineage>
        <taxon>Eukaryota</taxon>
        <taxon>Viridiplantae</taxon>
        <taxon>Streptophyta</taxon>
        <taxon>Embryophyta</taxon>
        <taxon>Tracheophyta</taxon>
        <taxon>Spermatophyta</taxon>
        <taxon>Magnoliopsida</taxon>
        <taxon>eudicotyledons</taxon>
        <taxon>Gunneridae</taxon>
        <taxon>Pentapetalae</taxon>
        <taxon>asterids</taxon>
        <taxon>lamiids</taxon>
        <taxon>Solanales</taxon>
        <taxon>Solanaceae</taxon>
        <taxon>Solanoideae</taxon>
        <taxon>Solaneae</taxon>
        <taxon>Solanum</taxon>
    </lineage>
</organism>
<feature type="domain" description="Putative plant transposon protein" evidence="1">
    <location>
        <begin position="27"/>
        <end position="162"/>
    </location>
</feature>
<evidence type="ECO:0000313" key="3">
    <source>
        <dbReference type="Proteomes" id="UP000011115"/>
    </source>
</evidence>
<dbReference type="AlphaFoldDB" id="M1DNZ6"/>
<dbReference type="PaxDb" id="4113-PGSC0003DMT400092046"/>
<evidence type="ECO:0000313" key="2">
    <source>
        <dbReference type="EnsemblPlants" id="PGSC0003DMT400092046"/>
    </source>
</evidence>
<name>M1DNZ6_SOLTU</name>
<reference evidence="3" key="1">
    <citation type="journal article" date="2011" name="Nature">
        <title>Genome sequence and analysis of the tuber crop potato.</title>
        <authorList>
            <consortium name="The Potato Genome Sequencing Consortium"/>
        </authorList>
    </citation>
    <scope>NUCLEOTIDE SEQUENCE [LARGE SCALE GENOMIC DNA]</scope>
    <source>
        <strain evidence="3">cv. DM1-3 516 R44</strain>
    </source>
</reference>
<dbReference type="Pfam" id="PF20167">
    <property type="entry name" value="Transposase_32"/>
    <property type="match status" value="1"/>
</dbReference>
<reference evidence="2" key="2">
    <citation type="submission" date="2015-06" db="UniProtKB">
        <authorList>
            <consortium name="EnsemblPlants"/>
        </authorList>
    </citation>
    <scope>IDENTIFICATION</scope>
    <source>
        <strain evidence="2">DM1-3 516 R44</strain>
    </source>
</reference>
<dbReference type="PANTHER" id="PTHR33180">
    <property type="entry name" value="PHOTOSYSTEM II CP43 REACTION CENTER PROTEIN"/>
    <property type="match status" value="1"/>
</dbReference>
<dbReference type="PANTHER" id="PTHR33180:SF31">
    <property type="entry name" value="POLYPROTEIN PROTEIN"/>
    <property type="match status" value="1"/>
</dbReference>
<dbReference type="InterPro" id="IPR046796">
    <property type="entry name" value="Transposase_32_dom"/>
</dbReference>